<reference evidence="2 3" key="1">
    <citation type="submission" date="2022-06" db="EMBL/GenBank/DDBJ databases">
        <authorList>
            <person name="Xuan X."/>
        </authorList>
    </citation>
    <scope>NUCLEOTIDE SEQUENCE [LARGE SCALE GENOMIC DNA]</scope>
    <source>
        <strain evidence="2 3">2V75</strain>
    </source>
</reference>
<evidence type="ECO:0000313" key="3">
    <source>
        <dbReference type="Proteomes" id="UP001206312"/>
    </source>
</evidence>
<evidence type="ECO:0000256" key="1">
    <source>
        <dbReference type="SAM" id="SignalP"/>
    </source>
</evidence>
<dbReference type="EMBL" id="JAMXIB010000006">
    <property type="protein sequence ID" value="MCO5725053.1"/>
    <property type="molecule type" value="Genomic_DNA"/>
</dbReference>
<dbReference type="InterPro" id="IPR013783">
    <property type="entry name" value="Ig-like_fold"/>
</dbReference>
<comment type="caution">
    <text evidence="2">The sequence shown here is derived from an EMBL/GenBank/DDBJ whole genome shotgun (WGS) entry which is preliminary data.</text>
</comment>
<dbReference type="Gene3D" id="2.60.40.10">
    <property type="entry name" value="Immunoglobulins"/>
    <property type="match status" value="1"/>
</dbReference>
<proteinExistence type="predicted"/>
<keyword evidence="1" id="KW-0732">Signal</keyword>
<sequence>MRLKPPIPLKISLKGFFTVVLFALTATFLHGQQAGDYRSAGTGNWTNAGVWEVFNGTAWVAATTYPGQLPGTNDVLIRGGNTIRLGSTIPSGIQALRVGDGVGGTDTLEVNNNAFLNTPLIDLQTGGFAIWTSNVTLTLPEGSAFVVSGGTLDDGNPCSAAKRLVIGSRIYSTCNGGAGADYSFQELNDLGGSLAVSPTSNSPVCEGTNLTLFANPSGAGSAGATFNWTGTGPGGYTFSSALENPVLAGLAAGNYTFSITITDGSGFTSSSSTAAEVLAGVVISAQPTDQAAAPGASVTFEVTGSGVGAYQWEISVDGGLNFSPLTDGAKYNGSQTAQLQVNNLQTSEHGSLFRVSLEPATPGCPTLLSQPALLEVSPATVLSNRRITFRVTQ</sequence>
<gene>
    <name evidence="2" type="ORF">NG653_09320</name>
</gene>
<dbReference type="RefSeq" id="WP_252741428.1">
    <property type="nucleotide sequence ID" value="NZ_JAMXIB010000006.1"/>
</dbReference>
<feature type="chain" id="PRO_5047096691" description="PKD domain-containing protein" evidence="1">
    <location>
        <begin position="32"/>
        <end position="393"/>
    </location>
</feature>
<dbReference type="Proteomes" id="UP001206312">
    <property type="component" value="Unassembled WGS sequence"/>
</dbReference>
<protein>
    <recommendedName>
        <fullName evidence="4">PKD domain-containing protein</fullName>
    </recommendedName>
</protein>
<keyword evidence="3" id="KW-1185">Reference proteome</keyword>
<dbReference type="InterPro" id="IPR035986">
    <property type="entry name" value="PKD_dom_sf"/>
</dbReference>
<dbReference type="SUPFAM" id="SSF49299">
    <property type="entry name" value="PKD domain"/>
    <property type="match status" value="1"/>
</dbReference>
<organism evidence="2 3">
    <name type="scientific">Robiginitalea marina</name>
    <dbReference type="NCBI Taxonomy" id="2954105"/>
    <lineage>
        <taxon>Bacteria</taxon>
        <taxon>Pseudomonadati</taxon>
        <taxon>Bacteroidota</taxon>
        <taxon>Flavobacteriia</taxon>
        <taxon>Flavobacteriales</taxon>
        <taxon>Flavobacteriaceae</taxon>
        <taxon>Robiginitalea</taxon>
    </lineage>
</organism>
<feature type="signal peptide" evidence="1">
    <location>
        <begin position="1"/>
        <end position="31"/>
    </location>
</feature>
<evidence type="ECO:0000313" key="2">
    <source>
        <dbReference type="EMBL" id="MCO5725053.1"/>
    </source>
</evidence>
<name>A0ABT1B0W4_9FLAO</name>
<accession>A0ABT1B0W4</accession>
<evidence type="ECO:0008006" key="4">
    <source>
        <dbReference type="Google" id="ProtNLM"/>
    </source>
</evidence>